<reference evidence="1 2" key="1">
    <citation type="journal article" date="2010" name="Genome Biol. Evol.">
        <title>The sequence of a 1.8-mb bacterial linear plasmid reveals a rich evolutionary reservoir of secondary metabolic pathways.</title>
        <authorList>
            <person name="Medema M.H."/>
            <person name="Trefzer A."/>
            <person name="Kovalchuk A."/>
            <person name="van den Berg M."/>
            <person name="Mueller U."/>
            <person name="Heijne W."/>
            <person name="Wu L."/>
            <person name="Alam M.T."/>
            <person name="Ronning C.M."/>
            <person name="Nierman W.C."/>
            <person name="Bovenberg R.A.L."/>
            <person name="Breitling R."/>
            <person name="Takano E."/>
        </authorList>
    </citation>
    <scope>NUCLEOTIDE SEQUENCE [LARGE SCALE GENOMIC DNA]</scope>
    <source>
        <strain evidence="2">ATCC 27064 / DSM 738 / JCM 4710 / NBRC 13307 / NCIMB 12785 / NRRL 3585 / VKM Ac-602</strain>
    </source>
</reference>
<dbReference type="GeneID" id="93728170"/>
<gene>
    <name evidence="1" type="ORF">SCLAV_5434</name>
</gene>
<dbReference type="InterPro" id="IPR011050">
    <property type="entry name" value="Pectin_lyase_fold/virulence"/>
</dbReference>
<accession>E2Q0F8</accession>
<evidence type="ECO:0000313" key="1">
    <source>
        <dbReference type="EMBL" id="EFG10501.1"/>
    </source>
</evidence>
<sequence length="445" mass="45799">MSEWTRVTTAGELMEAVRARAPAIEVDGTLRGMPMLTLAPGVRLRGGTLVFGARGIRLTQDNTLENVTVHCPVHEVAIGNDTEVGDFGTLALRGVRTRGQVLLLAEDAVLSGHVRVEGLTVEAADVRGRAARPHGFGVDALQGAFTLWNRQPDRGAVLTADLVDISAGSADVPIRGSGVFVGGHGDWNGSADGGTVHVCLLRTGEVHTDGGIAAGAPDLISGGVFVISGATADRVHTAGPVTTYGQNDMVLDNWGQVESWEATAPVTSEGPSGIGFVNFGDIGHLDIRAPLVTHGVGARGFNVYEGTLRHAEFDSITTTGDGAVGVQVSKELPRLDIRGDLTTSGGRGSSLVRGVQTELAATALSVKPGGRIGRVRVGGRIATEGDRLVTVEIDGEVDRLTADGGISAAGRGADAVHVGDHRPDLSGVGITAAHGRDLVHAAAAR</sequence>
<dbReference type="RefSeq" id="WP_003962634.1">
    <property type="nucleotide sequence ID" value="NZ_CM000913.1"/>
</dbReference>
<proteinExistence type="predicted"/>
<dbReference type="AlphaFoldDB" id="E2Q0F8"/>
<keyword evidence="2" id="KW-1185">Reference proteome</keyword>
<dbReference type="eggNOG" id="ENOG502Z9Q5">
    <property type="taxonomic scope" value="Bacteria"/>
</dbReference>
<protein>
    <submittedName>
        <fullName evidence="1">Uncharacterized protein</fullName>
    </submittedName>
</protein>
<evidence type="ECO:0000313" key="2">
    <source>
        <dbReference type="Proteomes" id="UP000002357"/>
    </source>
</evidence>
<dbReference type="OrthoDB" id="3661445at2"/>
<organism evidence="1 2">
    <name type="scientific">Streptomyces clavuligerus</name>
    <dbReference type="NCBI Taxonomy" id="1901"/>
    <lineage>
        <taxon>Bacteria</taxon>
        <taxon>Bacillati</taxon>
        <taxon>Actinomycetota</taxon>
        <taxon>Actinomycetes</taxon>
        <taxon>Kitasatosporales</taxon>
        <taxon>Streptomycetaceae</taxon>
        <taxon>Streptomyces</taxon>
    </lineage>
</organism>
<dbReference type="EMBL" id="CM000913">
    <property type="protein sequence ID" value="EFG10501.1"/>
    <property type="molecule type" value="Genomic_DNA"/>
</dbReference>
<name>E2Q0F8_STRCL</name>
<dbReference type="Proteomes" id="UP000002357">
    <property type="component" value="Chromosome"/>
</dbReference>
<dbReference type="KEGG" id="sclf:BB341_01365"/>
<dbReference type="SUPFAM" id="SSF51126">
    <property type="entry name" value="Pectin lyase-like"/>
    <property type="match status" value="1"/>
</dbReference>